<accession>A0A0A8KXP5</accession>
<protein>
    <submittedName>
        <fullName evidence="1">Uncharacterized protein</fullName>
    </submittedName>
</protein>
<name>A0A0A8KXP5_9ZZZZ</name>
<keyword evidence="1" id="KW-0614">Plasmid</keyword>
<dbReference type="EMBL" id="HG796240">
    <property type="protein sequence ID" value="CDL65423.1"/>
    <property type="molecule type" value="Genomic_DNA"/>
</dbReference>
<proteinExistence type="predicted"/>
<sequence>MHSEWVLGSHIDDAMRCAHGVRACDNTFQQHMWIGLDFVPVHIGARIPFVGVADDIAIARIGKKVVAHYAPLAPCRKTCSSSASEPRLLNFFDYRFRRHGSEGLHKPRISTDSQVFAQILRIDDPTIPQHDFFLPIKESNLFPCWQKVVVVAKFDFRSPKVPVFYFCLSLFSDSCKIHIINETFCERCSFARLYIGKE</sequence>
<evidence type="ECO:0000313" key="1">
    <source>
        <dbReference type="EMBL" id="CDL65423.1"/>
    </source>
</evidence>
<gene>
    <name evidence="1" type="ORF">WWTP_pFosmid_7D_0005</name>
</gene>
<geneLocation type="plasmid" evidence="1">
    <name>fosmid 7D</name>
</geneLocation>
<organism evidence="1">
    <name type="scientific">wastewater metagenome</name>
    <dbReference type="NCBI Taxonomy" id="527639"/>
    <lineage>
        <taxon>unclassified sequences</taxon>
        <taxon>metagenomes</taxon>
        <taxon>ecological metagenomes</taxon>
    </lineage>
</organism>
<dbReference type="AlphaFoldDB" id="A0A0A8KXP5"/>
<reference evidence="1" key="1">
    <citation type="journal article" date="2015" name="Res. Microbiol.">
        <title>New FeFe-hydrogenase genes identified in a metagenomic fosmid library from a municipal wastewater treatment plant as revealed by high-throughput sequencing.</title>
        <authorList>
            <person name="Tomazetto G."/>
            <person name="Wibberg D."/>
            <person name="Schluter A."/>
            <person name="Oliveira V.M."/>
        </authorList>
    </citation>
    <scope>NUCLEOTIDE SEQUENCE</scope>
    <source>
        <plasmid evidence="1">fosmid 7D</plasmid>
    </source>
</reference>